<dbReference type="InterPro" id="IPR010797">
    <property type="entry name" value="Pex26"/>
</dbReference>
<keyword evidence="1" id="KW-0472">Membrane</keyword>
<dbReference type="GO" id="GO:0045046">
    <property type="term" value="P:protein import into peroxisome membrane"/>
    <property type="evidence" value="ECO:0007669"/>
    <property type="project" value="InterPro"/>
</dbReference>
<dbReference type="GeneID" id="120032001"/>
<proteinExistence type="predicted"/>
<dbReference type="KEGG" id="snh:120032001"/>
<organism evidence="2 3">
    <name type="scientific">Salvelinus namaycush</name>
    <name type="common">Lake trout</name>
    <name type="synonym">Salmo namaycush</name>
    <dbReference type="NCBI Taxonomy" id="8040"/>
    <lineage>
        <taxon>Eukaryota</taxon>
        <taxon>Metazoa</taxon>
        <taxon>Chordata</taxon>
        <taxon>Craniata</taxon>
        <taxon>Vertebrata</taxon>
        <taxon>Euteleostomi</taxon>
        <taxon>Actinopterygii</taxon>
        <taxon>Neopterygii</taxon>
        <taxon>Teleostei</taxon>
        <taxon>Protacanthopterygii</taxon>
        <taxon>Salmoniformes</taxon>
        <taxon>Salmonidae</taxon>
        <taxon>Salmoninae</taxon>
        <taxon>Salvelinus</taxon>
    </lineage>
</organism>
<keyword evidence="1" id="KW-0812">Transmembrane</keyword>
<evidence type="ECO:0000313" key="3">
    <source>
        <dbReference type="RefSeq" id="XP_038833832.1"/>
    </source>
</evidence>
<protein>
    <submittedName>
        <fullName evidence="3">Peroxisome assembly protein 26-like isoform X1</fullName>
    </submittedName>
</protein>
<keyword evidence="1" id="KW-1133">Transmembrane helix</keyword>
<feature type="transmembrane region" description="Helical" evidence="1">
    <location>
        <begin position="206"/>
        <end position="228"/>
    </location>
</feature>
<name>A0A8U0PZB8_SALNM</name>
<dbReference type="GO" id="GO:0044877">
    <property type="term" value="F:protein-containing complex binding"/>
    <property type="evidence" value="ECO:0007669"/>
    <property type="project" value="InterPro"/>
</dbReference>
<dbReference type="Proteomes" id="UP000808372">
    <property type="component" value="Chromosome 38"/>
</dbReference>
<evidence type="ECO:0000313" key="2">
    <source>
        <dbReference type="Proteomes" id="UP000808372"/>
    </source>
</evidence>
<dbReference type="PANTHER" id="PTHR16262:SF2">
    <property type="entry name" value="PEROXISOME ASSEMBLY PROTEIN 26"/>
    <property type="match status" value="1"/>
</dbReference>
<dbReference type="GO" id="GO:0005778">
    <property type="term" value="C:peroxisomal membrane"/>
    <property type="evidence" value="ECO:0007669"/>
    <property type="project" value="InterPro"/>
</dbReference>
<dbReference type="GO" id="GO:0051117">
    <property type="term" value="F:ATPase binding"/>
    <property type="evidence" value="ECO:0007669"/>
    <property type="project" value="TreeGrafter"/>
</dbReference>
<accession>A0A8U0PZB8</accession>
<dbReference type="PANTHER" id="PTHR16262">
    <property type="entry name" value="PEROXISOME ASSEMBLY PROTEIN 26"/>
    <property type="match status" value="1"/>
</dbReference>
<dbReference type="Pfam" id="PF07163">
    <property type="entry name" value="Pex26"/>
    <property type="match status" value="1"/>
</dbReference>
<dbReference type="AlphaFoldDB" id="A0A8U0PZB8"/>
<gene>
    <name evidence="3" type="primary">LOC120032001</name>
</gene>
<dbReference type="RefSeq" id="XP_038833832.1">
    <property type="nucleotide sequence ID" value="XM_038977904.1"/>
</dbReference>
<dbReference type="GO" id="GO:0016558">
    <property type="term" value="P:protein import into peroxisome matrix"/>
    <property type="evidence" value="ECO:0007669"/>
    <property type="project" value="TreeGrafter"/>
</dbReference>
<sequence length="263" mass="29092">MVRGDFQAAFDTCERGLESLLNAEQKISRYGEMKAALSIVGIQAMAELNQWPGALAWILQHYECPEKIPAKIMQMCMLFYTKVGGEQAMMQEAGNVWLCCPSNGRLAGSGTVAELYLLHILVPLGHMTEERELVFGEVGGIAFTEDQKQAALDIVENKENLSQEQSPSPSPNPSPVVVAAGLNTPQGAVIQKLEALLRLLNRGISVASAGSFLIRRVFLAVVLLYMLFVRMDPAHPSSFPWISQLLQMLKQMWDAMFAPYYRA</sequence>
<keyword evidence="2" id="KW-1185">Reference proteome</keyword>
<reference evidence="3" key="1">
    <citation type="submission" date="2025-08" db="UniProtKB">
        <authorList>
            <consortium name="RefSeq"/>
        </authorList>
    </citation>
    <scope>IDENTIFICATION</scope>
    <source>
        <tissue evidence="3">White muscle</tissue>
    </source>
</reference>
<evidence type="ECO:0000256" key="1">
    <source>
        <dbReference type="SAM" id="Phobius"/>
    </source>
</evidence>